<dbReference type="AlphaFoldDB" id="A0A813F2P3"/>
<feature type="non-terminal residue" evidence="2">
    <location>
        <position position="170"/>
    </location>
</feature>
<accession>A0A813F2P3</accession>
<proteinExistence type="predicted"/>
<sequence>LRGHEGRSIDLGEESVASVVTQPSQPAYAPAAGDLLDSMLGAELLRAHLKQSIDDQLKFEGPAGKSQDGPLSARAGDRLPPLSPKSGSSKLSGAAKRPKSSHMILGRRGVEDEDAEGAEDGKQSTGKPVSPHDFVRLAPGMYSFRGERLVELWVENGEPMARDHGPKANL</sequence>
<keyword evidence="3" id="KW-1185">Reference proteome</keyword>
<feature type="region of interest" description="Disordered" evidence="1">
    <location>
        <begin position="58"/>
        <end position="134"/>
    </location>
</feature>
<dbReference type="Proteomes" id="UP000654075">
    <property type="component" value="Unassembled WGS sequence"/>
</dbReference>
<protein>
    <submittedName>
        <fullName evidence="2">Uncharacterized protein</fullName>
    </submittedName>
</protein>
<name>A0A813F2P3_POLGL</name>
<evidence type="ECO:0000313" key="2">
    <source>
        <dbReference type="EMBL" id="CAE8605602.1"/>
    </source>
</evidence>
<dbReference type="EMBL" id="CAJNNV010018047">
    <property type="protein sequence ID" value="CAE8605602.1"/>
    <property type="molecule type" value="Genomic_DNA"/>
</dbReference>
<gene>
    <name evidence="2" type="ORF">PGLA1383_LOCUS23711</name>
</gene>
<feature type="non-terminal residue" evidence="2">
    <location>
        <position position="1"/>
    </location>
</feature>
<evidence type="ECO:0000313" key="3">
    <source>
        <dbReference type="Proteomes" id="UP000654075"/>
    </source>
</evidence>
<comment type="caution">
    <text evidence="2">The sequence shown here is derived from an EMBL/GenBank/DDBJ whole genome shotgun (WGS) entry which is preliminary data.</text>
</comment>
<organism evidence="2 3">
    <name type="scientific">Polarella glacialis</name>
    <name type="common">Dinoflagellate</name>
    <dbReference type="NCBI Taxonomy" id="89957"/>
    <lineage>
        <taxon>Eukaryota</taxon>
        <taxon>Sar</taxon>
        <taxon>Alveolata</taxon>
        <taxon>Dinophyceae</taxon>
        <taxon>Suessiales</taxon>
        <taxon>Suessiaceae</taxon>
        <taxon>Polarella</taxon>
    </lineage>
</organism>
<evidence type="ECO:0000256" key="1">
    <source>
        <dbReference type="SAM" id="MobiDB-lite"/>
    </source>
</evidence>
<feature type="compositionally biased region" description="Low complexity" evidence="1">
    <location>
        <begin position="84"/>
        <end position="95"/>
    </location>
</feature>
<reference evidence="2" key="1">
    <citation type="submission" date="2021-02" db="EMBL/GenBank/DDBJ databases">
        <authorList>
            <person name="Dougan E. K."/>
            <person name="Rhodes N."/>
            <person name="Thang M."/>
            <person name="Chan C."/>
        </authorList>
    </citation>
    <scope>NUCLEOTIDE SEQUENCE</scope>
</reference>